<gene>
    <name evidence="2" type="ORF">D7I47_08425</name>
</gene>
<keyword evidence="3" id="KW-1185">Reference proteome</keyword>
<dbReference type="SUPFAM" id="SSF46689">
    <property type="entry name" value="Homeodomain-like"/>
    <property type="match status" value="1"/>
</dbReference>
<dbReference type="InterPro" id="IPR041485">
    <property type="entry name" value="TetR_C_36"/>
</dbReference>
<evidence type="ECO:0000259" key="1">
    <source>
        <dbReference type="Pfam" id="PF18598"/>
    </source>
</evidence>
<dbReference type="AlphaFoldDB" id="A0A387BLV4"/>
<accession>A0A387BLV4</accession>
<protein>
    <recommendedName>
        <fullName evidence="1">QsdR TetR regulatory C-terminal domain-containing protein</fullName>
    </recommendedName>
</protein>
<organism evidence="2 3">
    <name type="scientific">Protaetiibacter intestinalis</name>
    <dbReference type="NCBI Taxonomy" id="2419774"/>
    <lineage>
        <taxon>Bacteria</taxon>
        <taxon>Bacillati</taxon>
        <taxon>Actinomycetota</taxon>
        <taxon>Actinomycetes</taxon>
        <taxon>Micrococcales</taxon>
        <taxon>Microbacteriaceae</taxon>
        <taxon>Protaetiibacter</taxon>
    </lineage>
</organism>
<sequence>MTPAEPGVGSRATRLVPSALSARLHGEVPHRDAARAFQLARRAFLAGERIEMGPLAAELGVDRTSLFRWVGNRDALLAEVLWSLAQASLDHAEEQATGEGAERVVDVLGRFADGLVTAPYFRDFLAREPQRALRLMTTGESEIQRRYVAAVEELLATHAPEAGRPALPRHDLAYLIVRISETFSYADLIAGEEPSAERARAAFALVLGA</sequence>
<name>A0A387BLV4_9MICO</name>
<dbReference type="InterPro" id="IPR009057">
    <property type="entry name" value="Homeodomain-like_sf"/>
</dbReference>
<dbReference type="Proteomes" id="UP000278886">
    <property type="component" value="Chromosome"/>
</dbReference>
<reference evidence="3" key="1">
    <citation type="submission" date="2018-09" db="EMBL/GenBank/DDBJ databases">
        <title>Genome sequencing of strain 2DFWR-13.</title>
        <authorList>
            <person name="Heo J."/>
            <person name="Kim S.-J."/>
            <person name="Kwon S.-W."/>
        </authorList>
    </citation>
    <scope>NUCLEOTIDE SEQUENCE [LARGE SCALE GENOMIC DNA]</scope>
    <source>
        <strain evidence="3">2DFWR-13</strain>
    </source>
</reference>
<feature type="domain" description="QsdR TetR regulatory C-terminal" evidence="1">
    <location>
        <begin position="99"/>
        <end position="208"/>
    </location>
</feature>
<evidence type="ECO:0000313" key="3">
    <source>
        <dbReference type="Proteomes" id="UP000278886"/>
    </source>
</evidence>
<dbReference type="OrthoDB" id="158903at2"/>
<dbReference type="EMBL" id="CP032630">
    <property type="protein sequence ID" value="AYF99510.1"/>
    <property type="molecule type" value="Genomic_DNA"/>
</dbReference>
<proteinExistence type="predicted"/>
<dbReference type="Pfam" id="PF18598">
    <property type="entry name" value="TetR_C_36"/>
    <property type="match status" value="1"/>
</dbReference>
<dbReference type="Gene3D" id="1.10.357.10">
    <property type="entry name" value="Tetracycline Repressor, domain 2"/>
    <property type="match status" value="1"/>
</dbReference>
<dbReference type="KEGG" id="lyd:D7I47_08425"/>
<evidence type="ECO:0000313" key="2">
    <source>
        <dbReference type="EMBL" id="AYF99510.1"/>
    </source>
</evidence>